<evidence type="ECO:0008006" key="4">
    <source>
        <dbReference type="Google" id="ProtNLM"/>
    </source>
</evidence>
<evidence type="ECO:0000256" key="1">
    <source>
        <dbReference type="SAM" id="Phobius"/>
    </source>
</evidence>
<feature type="transmembrane region" description="Helical" evidence="1">
    <location>
        <begin position="154"/>
        <end position="177"/>
    </location>
</feature>
<evidence type="ECO:0000313" key="3">
    <source>
        <dbReference type="Proteomes" id="UP000270021"/>
    </source>
</evidence>
<evidence type="ECO:0000313" key="2">
    <source>
        <dbReference type="EMBL" id="AZN30263.1"/>
    </source>
</evidence>
<sequence>MSTAVHQPTFARLVRSELRKLTSLRSTWIISGLAIAFYLLISFFVAQAVESMIEYMSSTELAVFTSSYMVTSLFQIALLFGIAFGTMTMTAEYSHNTIQISLLSSRSRMAFYAAKILVLAGFWAIVSAIALLLSTLLIELMIGRYDMSLPMDDVGFWLSLLSAVVVLVVGAIMAAGLGAVLRSTVGAVTTMFGIVLILPILQIIPLDFIENLTPYFPINVMMSAVAPRESGILAGVVSQGDSLSPNTALLVLVIYAAVFVGLGAYSLRKRDA</sequence>
<reference evidence="2 3" key="1">
    <citation type="submission" date="2018-12" db="EMBL/GenBank/DDBJ databases">
        <title>Complete genome sequence of Flaviflexus salsibiostraticola KCTC 33148.</title>
        <authorList>
            <person name="Bae J.-W."/>
        </authorList>
    </citation>
    <scope>NUCLEOTIDE SEQUENCE [LARGE SCALE GENOMIC DNA]</scope>
    <source>
        <strain evidence="2 3">KCTC 33148</strain>
    </source>
</reference>
<dbReference type="PANTHER" id="PTHR37305:SF1">
    <property type="entry name" value="MEMBRANE PROTEIN"/>
    <property type="match status" value="1"/>
</dbReference>
<dbReference type="Pfam" id="PF12679">
    <property type="entry name" value="ABC2_membrane_2"/>
    <property type="match status" value="1"/>
</dbReference>
<dbReference type="AlphaFoldDB" id="A0A3S8Z9W1"/>
<feature type="transmembrane region" description="Helical" evidence="1">
    <location>
        <begin position="28"/>
        <end position="49"/>
    </location>
</feature>
<dbReference type="PANTHER" id="PTHR37305">
    <property type="entry name" value="INTEGRAL MEMBRANE PROTEIN-RELATED"/>
    <property type="match status" value="1"/>
</dbReference>
<dbReference type="KEGG" id="fsl:EJO69_08050"/>
<feature type="transmembrane region" description="Helical" evidence="1">
    <location>
        <begin position="112"/>
        <end position="142"/>
    </location>
</feature>
<dbReference type="GO" id="GO:0005886">
    <property type="term" value="C:plasma membrane"/>
    <property type="evidence" value="ECO:0007669"/>
    <property type="project" value="UniProtKB-SubCell"/>
</dbReference>
<keyword evidence="3" id="KW-1185">Reference proteome</keyword>
<keyword evidence="1" id="KW-0472">Membrane</keyword>
<proteinExistence type="predicted"/>
<dbReference type="RefSeq" id="WP_126040846.1">
    <property type="nucleotide sequence ID" value="NZ_CP034438.1"/>
</dbReference>
<feature type="transmembrane region" description="Helical" evidence="1">
    <location>
        <begin position="69"/>
        <end position="91"/>
    </location>
</feature>
<keyword evidence="1" id="KW-1133">Transmembrane helix</keyword>
<organism evidence="2 3">
    <name type="scientific">Flaviflexus salsibiostraticola</name>
    <dbReference type="NCBI Taxonomy" id="1282737"/>
    <lineage>
        <taxon>Bacteria</taxon>
        <taxon>Bacillati</taxon>
        <taxon>Actinomycetota</taxon>
        <taxon>Actinomycetes</taxon>
        <taxon>Actinomycetales</taxon>
        <taxon>Actinomycetaceae</taxon>
        <taxon>Flaviflexus</taxon>
    </lineage>
</organism>
<dbReference type="OrthoDB" id="3268961at2"/>
<feature type="transmembrane region" description="Helical" evidence="1">
    <location>
        <begin position="248"/>
        <end position="267"/>
    </location>
</feature>
<protein>
    <recommendedName>
        <fullName evidence="4">ABC transporter permease</fullName>
    </recommendedName>
</protein>
<dbReference type="EMBL" id="CP034438">
    <property type="protein sequence ID" value="AZN30263.1"/>
    <property type="molecule type" value="Genomic_DNA"/>
</dbReference>
<feature type="transmembrane region" description="Helical" evidence="1">
    <location>
        <begin position="184"/>
        <end position="204"/>
    </location>
</feature>
<dbReference type="Proteomes" id="UP000270021">
    <property type="component" value="Chromosome"/>
</dbReference>
<dbReference type="GO" id="GO:0140359">
    <property type="term" value="F:ABC-type transporter activity"/>
    <property type="evidence" value="ECO:0007669"/>
    <property type="project" value="InterPro"/>
</dbReference>
<keyword evidence="1" id="KW-0812">Transmembrane</keyword>
<accession>A0A3S8Z9W1</accession>
<gene>
    <name evidence="2" type="ORF">EJO69_08050</name>
</gene>
<name>A0A3S8Z9W1_9ACTO</name>